<dbReference type="EMBL" id="FUZV01000001">
    <property type="protein sequence ID" value="SKC53739.1"/>
    <property type="molecule type" value="Genomic_DNA"/>
</dbReference>
<dbReference type="AlphaFoldDB" id="A0A1T5JR02"/>
<name>A0A1T5JR02_9GAMM</name>
<dbReference type="STRING" id="428993.SAMN06296058_1012"/>
<reference evidence="2 3" key="1">
    <citation type="submission" date="2017-02" db="EMBL/GenBank/DDBJ databases">
        <authorList>
            <person name="Peterson S.W."/>
        </authorList>
    </citation>
    <scope>NUCLEOTIDE SEQUENCE [LARGE SCALE GENOMIC DNA]</scope>
    <source>
        <strain evidence="2 3">P15</strain>
    </source>
</reference>
<evidence type="ECO:0000259" key="1">
    <source>
        <dbReference type="Pfam" id="PF12146"/>
    </source>
</evidence>
<dbReference type="InterPro" id="IPR051044">
    <property type="entry name" value="MAG_DAG_Lipase"/>
</dbReference>
<dbReference type="SUPFAM" id="SSF53474">
    <property type="entry name" value="alpha/beta-Hydrolases"/>
    <property type="match status" value="1"/>
</dbReference>
<proteinExistence type="predicted"/>
<feature type="domain" description="Serine aminopeptidase S33" evidence="1">
    <location>
        <begin position="27"/>
        <end position="259"/>
    </location>
</feature>
<dbReference type="Proteomes" id="UP000190341">
    <property type="component" value="Unassembled WGS sequence"/>
</dbReference>
<dbReference type="RefSeq" id="WP_079723359.1">
    <property type="nucleotide sequence ID" value="NZ_BMCL01000002.1"/>
</dbReference>
<evidence type="ECO:0000313" key="3">
    <source>
        <dbReference type="Proteomes" id="UP000190341"/>
    </source>
</evidence>
<dbReference type="OrthoDB" id="2086224at2"/>
<keyword evidence="2" id="KW-0378">Hydrolase</keyword>
<sequence length="288" mass="31659">MPDTATTASFLTEHGTRLHRRDWRAAQPRARLLLVHGLGEHSGRYARLGEELAAAGISVCAYDHRGHGQSEGARGVLEGHDTQLAHDLLDVFQAYAAEGDDLPFVFGHSLGGLVVLYASVVMGLTPRGIIASSPALATHAGKLQRKLATWLVGRWPHFTLRNGLPADKLSHDPFVGPDYRQDPLNHSRISARLAYFLFAAGRRTLDGAATLKVPTLLQYAADDHLVDASGSRAFAAAAPQRKLEAHEYLRLYHEIYNEAEADRSRVVADLLRWLDLQLDKPKRSSEAL</sequence>
<protein>
    <submittedName>
        <fullName evidence="2">Lysophospholipase, alpha-beta hydrolase superfamily</fullName>
    </submittedName>
</protein>
<dbReference type="GO" id="GO:0016787">
    <property type="term" value="F:hydrolase activity"/>
    <property type="evidence" value="ECO:0007669"/>
    <property type="project" value="UniProtKB-KW"/>
</dbReference>
<dbReference type="PANTHER" id="PTHR11614">
    <property type="entry name" value="PHOSPHOLIPASE-RELATED"/>
    <property type="match status" value="1"/>
</dbReference>
<evidence type="ECO:0000313" key="2">
    <source>
        <dbReference type="EMBL" id="SKC53739.1"/>
    </source>
</evidence>
<dbReference type="Pfam" id="PF12146">
    <property type="entry name" value="Hydrolase_4"/>
    <property type="match status" value="1"/>
</dbReference>
<keyword evidence="3" id="KW-1185">Reference proteome</keyword>
<dbReference type="InterPro" id="IPR029058">
    <property type="entry name" value="AB_hydrolase_fold"/>
</dbReference>
<gene>
    <name evidence="2" type="ORF">SAMN06296058_1012</name>
</gene>
<accession>A0A1T5JR02</accession>
<organism evidence="2 3">
    <name type="scientific">Pseudoxanthomonas indica</name>
    <dbReference type="NCBI Taxonomy" id="428993"/>
    <lineage>
        <taxon>Bacteria</taxon>
        <taxon>Pseudomonadati</taxon>
        <taxon>Pseudomonadota</taxon>
        <taxon>Gammaproteobacteria</taxon>
        <taxon>Lysobacterales</taxon>
        <taxon>Lysobacteraceae</taxon>
        <taxon>Pseudoxanthomonas</taxon>
    </lineage>
</organism>
<dbReference type="InterPro" id="IPR022742">
    <property type="entry name" value="Hydrolase_4"/>
</dbReference>
<dbReference type="Gene3D" id="3.40.50.1820">
    <property type="entry name" value="alpha/beta hydrolase"/>
    <property type="match status" value="1"/>
</dbReference>